<dbReference type="Pfam" id="PF05045">
    <property type="entry name" value="RgpF"/>
    <property type="match status" value="1"/>
</dbReference>
<dbReference type="EMBL" id="VSSQ01055294">
    <property type="protein sequence ID" value="MPN09202.1"/>
    <property type="molecule type" value="Genomic_DNA"/>
</dbReference>
<evidence type="ECO:0000313" key="1">
    <source>
        <dbReference type="EMBL" id="MPN09202.1"/>
    </source>
</evidence>
<reference evidence="1" key="1">
    <citation type="submission" date="2019-08" db="EMBL/GenBank/DDBJ databases">
        <authorList>
            <person name="Kucharzyk K."/>
            <person name="Murdoch R.W."/>
            <person name="Higgins S."/>
            <person name="Loffler F."/>
        </authorList>
    </citation>
    <scope>NUCLEOTIDE SEQUENCE</scope>
</reference>
<dbReference type="AlphaFoldDB" id="A0A645F6Q5"/>
<name>A0A645F6Q5_9ZZZZ</name>
<gene>
    <name evidence="1" type="ORF">SDC9_156491</name>
</gene>
<proteinExistence type="predicted"/>
<accession>A0A645F6Q5</accession>
<dbReference type="InterPro" id="IPR007739">
    <property type="entry name" value="RgpF"/>
</dbReference>
<comment type="caution">
    <text evidence="1">The sequence shown here is derived from an EMBL/GenBank/DDBJ whole genome shotgun (WGS) entry which is preliminary data.</text>
</comment>
<sequence>MNPPREADGVQPVFSAGAVFWYRPRALARLLTCGVRLEDFPPEPFPAHSTIGHGLERVIPYVAQGAGFYYKFAIGQDRLLADFQRYEDRLTSGYDNFRLRGVKRSGGIFLLAVARWCYEHNRWLTRHLDWIKRPLCRRLFENR</sequence>
<organism evidence="1">
    <name type="scientific">bioreactor metagenome</name>
    <dbReference type="NCBI Taxonomy" id="1076179"/>
    <lineage>
        <taxon>unclassified sequences</taxon>
        <taxon>metagenomes</taxon>
        <taxon>ecological metagenomes</taxon>
    </lineage>
</organism>
<protein>
    <submittedName>
        <fullName evidence="1">Uncharacterized protein</fullName>
    </submittedName>
</protein>